<protein>
    <submittedName>
        <fullName evidence="3">Bifunctional oligoribonuclease/PAP phosphatase NrnA</fullName>
    </submittedName>
</protein>
<dbReference type="InterPro" id="IPR001667">
    <property type="entry name" value="DDH_dom"/>
</dbReference>
<dbReference type="InterPro" id="IPR003156">
    <property type="entry name" value="DHHA1_dom"/>
</dbReference>
<dbReference type="Proteomes" id="UP000318080">
    <property type="component" value="Unassembled WGS sequence"/>
</dbReference>
<dbReference type="InterPro" id="IPR051319">
    <property type="entry name" value="Oligoribo/pAp-PDE_c-di-AMP_PDE"/>
</dbReference>
<dbReference type="AlphaFoldDB" id="A0A540R9X0"/>
<dbReference type="STRING" id="1686286.GCA_900092335_02112"/>
<dbReference type="EMBL" id="VHIR01000001">
    <property type="protein sequence ID" value="TQE44542.1"/>
    <property type="molecule type" value="Genomic_DNA"/>
</dbReference>
<dbReference type="Pfam" id="PF01368">
    <property type="entry name" value="DHH"/>
    <property type="match status" value="1"/>
</dbReference>
<feature type="domain" description="DDH" evidence="1">
    <location>
        <begin position="20"/>
        <end position="162"/>
    </location>
</feature>
<dbReference type="RefSeq" id="WP_141628426.1">
    <property type="nucleotide sequence ID" value="NZ_VHIR01000001.1"/>
</dbReference>
<accession>A0A540R9X0</accession>
<name>A0A540R9X0_9CORY</name>
<evidence type="ECO:0000259" key="2">
    <source>
        <dbReference type="Pfam" id="PF02272"/>
    </source>
</evidence>
<dbReference type="SUPFAM" id="SSF64182">
    <property type="entry name" value="DHH phosphoesterases"/>
    <property type="match status" value="1"/>
</dbReference>
<evidence type="ECO:0000313" key="3">
    <source>
        <dbReference type="EMBL" id="TQE44542.1"/>
    </source>
</evidence>
<sequence>MAGTEAQFQAVVDALKAAQRVCIITHLRPDADAVGSASALALGLDQLGKESTIVIGQRRPVSENLLTIPGSERIQLASSLPENYDVYVTVDCGAIDRTGLLEDDVATVDNLVCIDHHSSNKGFGSINLVLDECESTTVVLTRVLDLLSVQLDTKIAHGLYAGLMTDTGSFRWGRPAMHMYAHRYMQYGLDTKQIAVDLIDSTNADDLQMVGRVLSGLRILPAGPHHLGILVASLDLTEGSAEGSVESLVDFVRALDGSDIGVVFKEQSRGVWAVSLRSSTVNCAELAAHLGGGGHVPAAGYTAYGDEGEIINQLVTRLAEE</sequence>
<dbReference type="Pfam" id="PF02272">
    <property type="entry name" value="DHHA1"/>
    <property type="match status" value="1"/>
</dbReference>
<proteinExistence type="predicted"/>
<evidence type="ECO:0000259" key="1">
    <source>
        <dbReference type="Pfam" id="PF01368"/>
    </source>
</evidence>
<feature type="domain" description="DHHA1" evidence="2">
    <location>
        <begin position="232"/>
        <end position="311"/>
    </location>
</feature>
<dbReference type="Gene3D" id="3.10.310.30">
    <property type="match status" value="1"/>
</dbReference>
<comment type="caution">
    <text evidence="3">The sequence shown here is derived from an EMBL/GenBank/DDBJ whole genome shotgun (WGS) entry which is preliminary data.</text>
</comment>
<dbReference type="InterPro" id="IPR038763">
    <property type="entry name" value="DHH_sf"/>
</dbReference>
<keyword evidence="4" id="KW-1185">Reference proteome</keyword>
<evidence type="ECO:0000313" key="4">
    <source>
        <dbReference type="Proteomes" id="UP000318080"/>
    </source>
</evidence>
<reference evidence="3 4" key="1">
    <citation type="submission" date="2019-06" db="EMBL/GenBank/DDBJ databases">
        <title>Draft genome of C. phoceense Strain 272.</title>
        <authorList>
            <person name="Pacheco L.G.C."/>
            <person name="Barberis C.M."/>
            <person name="Almuzara M.N."/>
            <person name="Traglia G.M."/>
            <person name="Santos C.S."/>
            <person name="Rocha D.J.P.G."/>
            <person name="Aguiar E.R.G.R."/>
            <person name="Vay C.A."/>
        </authorList>
    </citation>
    <scope>NUCLEOTIDE SEQUENCE [LARGE SCALE GENOMIC DNA]</scope>
    <source>
        <strain evidence="3 4">272</strain>
    </source>
</reference>
<gene>
    <name evidence="3" type="ORF">EJK80_00145</name>
</gene>
<organism evidence="3 4">
    <name type="scientific">Corynebacterium phoceense</name>
    <dbReference type="NCBI Taxonomy" id="1686286"/>
    <lineage>
        <taxon>Bacteria</taxon>
        <taxon>Bacillati</taxon>
        <taxon>Actinomycetota</taxon>
        <taxon>Actinomycetes</taxon>
        <taxon>Mycobacteriales</taxon>
        <taxon>Corynebacteriaceae</taxon>
        <taxon>Corynebacterium</taxon>
    </lineage>
</organism>
<dbReference type="Gene3D" id="3.90.1640.10">
    <property type="entry name" value="inorganic pyrophosphatase (n-terminal core)"/>
    <property type="match status" value="1"/>
</dbReference>
<dbReference type="GO" id="GO:0003676">
    <property type="term" value="F:nucleic acid binding"/>
    <property type="evidence" value="ECO:0007669"/>
    <property type="project" value="InterPro"/>
</dbReference>
<dbReference type="PANTHER" id="PTHR47618">
    <property type="entry name" value="BIFUNCTIONAL OLIGORIBONUCLEASE AND PAP PHOSPHATASE NRNA"/>
    <property type="match status" value="1"/>
</dbReference>
<dbReference type="PANTHER" id="PTHR47618:SF1">
    <property type="entry name" value="BIFUNCTIONAL OLIGORIBONUCLEASE AND PAP PHOSPHATASE NRNA"/>
    <property type="match status" value="1"/>
</dbReference>